<accession>A0A1I6BZM6</accession>
<evidence type="ECO:0000313" key="4">
    <source>
        <dbReference type="Proteomes" id="UP000242815"/>
    </source>
</evidence>
<evidence type="ECO:0000313" key="3">
    <source>
        <dbReference type="EMBL" id="SFQ86369.1"/>
    </source>
</evidence>
<name>A0A1I6BZM6_9GAMM</name>
<dbReference type="Proteomes" id="UP000242815">
    <property type="component" value="Unassembled WGS sequence"/>
</dbReference>
<proteinExistence type="predicted"/>
<keyword evidence="2" id="KW-0812">Transmembrane</keyword>
<feature type="transmembrane region" description="Helical" evidence="2">
    <location>
        <begin position="46"/>
        <end position="65"/>
    </location>
</feature>
<gene>
    <name evidence="3" type="ORF">SAMN05216578_10986</name>
</gene>
<sequence length="68" mass="7359">MALIDREYMRRDQPAGSSSRKPNPSADVERLLKSVKPARLVPASRVPIALVVGILVGAAGTYYLLPIL</sequence>
<protein>
    <submittedName>
        <fullName evidence="3">Uncharacterized protein</fullName>
    </submittedName>
</protein>
<evidence type="ECO:0000256" key="1">
    <source>
        <dbReference type="SAM" id="MobiDB-lite"/>
    </source>
</evidence>
<feature type="compositionally biased region" description="Basic and acidic residues" evidence="1">
    <location>
        <begin position="1"/>
        <end position="13"/>
    </location>
</feature>
<feature type="region of interest" description="Disordered" evidence="1">
    <location>
        <begin position="1"/>
        <end position="27"/>
    </location>
</feature>
<dbReference type="AlphaFoldDB" id="A0A1I6BZM6"/>
<keyword evidence="2" id="KW-1133">Transmembrane helix</keyword>
<dbReference type="EMBL" id="FOYD01000009">
    <property type="protein sequence ID" value="SFQ86369.1"/>
    <property type="molecule type" value="Genomic_DNA"/>
</dbReference>
<organism evidence="3 4">
    <name type="scientific">Halopseudomonas formosensis</name>
    <dbReference type="NCBI Taxonomy" id="1002526"/>
    <lineage>
        <taxon>Bacteria</taxon>
        <taxon>Pseudomonadati</taxon>
        <taxon>Pseudomonadota</taxon>
        <taxon>Gammaproteobacteria</taxon>
        <taxon>Pseudomonadales</taxon>
        <taxon>Pseudomonadaceae</taxon>
        <taxon>Halopseudomonas</taxon>
    </lineage>
</organism>
<keyword evidence="2" id="KW-0472">Membrane</keyword>
<dbReference type="STRING" id="1002526.SAMN05216578_10986"/>
<reference evidence="3 4" key="1">
    <citation type="submission" date="2016-10" db="EMBL/GenBank/DDBJ databases">
        <authorList>
            <person name="de Groot N.N."/>
        </authorList>
    </citation>
    <scope>NUCLEOTIDE SEQUENCE [LARGE SCALE GENOMIC DNA]</scope>
    <source>
        <strain evidence="3 4">JCM 18415</strain>
    </source>
</reference>
<evidence type="ECO:0000256" key="2">
    <source>
        <dbReference type="SAM" id="Phobius"/>
    </source>
</evidence>